<dbReference type="AlphaFoldDB" id="A0A8S1MYY4"/>
<reference evidence="1" key="1">
    <citation type="submission" date="2021-01" db="EMBL/GenBank/DDBJ databases">
        <authorList>
            <consortium name="Genoscope - CEA"/>
            <person name="William W."/>
        </authorList>
    </citation>
    <scope>NUCLEOTIDE SEQUENCE</scope>
</reference>
<evidence type="ECO:0000313" key="2">
    <source>
        <dbReference type="Proteomes" id="UP000692954"/>
    </source>
</evidence>
<name>A0A8S1MYY4_9CILI</name>
<dbReference type="Proteomes" id="UP000692954">
    <property type="component" value="Unassembled WGS sequence"/>
</dbReference>
<proteinExistence type="predicted"/>
<gene>
    <name evidence="1" type="ORF">PSON_ATCC_30995.1.T0490201</name>
</gene>
<organism evidence="1 2">
    <name type="scientific">Paramecium sonneborni</name>
    <dbReference type="NCBI Taxonomy" id="65129"/>
    <lineage>
        <taxon>Eukaryota</taxon>
        <taxon>Sar</taxon>
        <taxon>Alveolata</taxon>
        <taxon>Ciliophora</taxon>
        <taxon>Intramacronucleata</taxon>
        <taxon>Oligohymenophorea</taxon>
        <taxon>Peniculida</taxon>
        <taxon>Parameciidae</taxon>
        <taxon>Paramecium</taxon>
    </lineage>
</organism>
<protein>
    <submittedName>
        <fullName evidence="1">Uncharacterized protein</fullName>
    </submittedName>
</protein>
<sequence>MKSDLKLPQLDRQPLKLNPSYKMKFQNPLRIQFMRFLDKSDLRESETFYMKNYAKEYKIPILCTYRAPLAKHVEEKKQIKYKRPNYKYFKEEDSDLEGDQVQKILSMKQSQRQQKVFVSE</sequence>
<keyword evidence="2" id="KW-1185">Reference proteome</keyword>
<dbReference type="EMBL" id="CAJJDN010000049">
    <property type="protein sequence ID" value="CAD8086117.1"/>
    <property type="molecule type" value="Genomic_DNA"/>
</dbReference>
<evidence type="ECO:0000313" key="1">
    <source>
        <dbReference type="EMBL" id="CAD8086117.1"/>
    </source>
</evidence>
<accession>A0A8S1MYY4</accession>
<dbReference type="OrthoDB" id="300373at2759"/>
<comment type="caution">
    <text evidence="1">The sequence shown here is derived from an EMBL/GenBank/DDBJ whole genome shotgun (WGS) entry which is preliminary data.</text>
</comment>